<evidence type="ECO:0008006" key="5">
    <source>
        <dbReference type="Google" id="ProtNLM"/>
    </source>
</evidence>
<gene>
    <name evidence="2" type="ORF">B8Y16_14370</name>
    <name evidence="1" type="ORF">D4387_16265</name>
    <name evidence="3" type="ORF">G0A67_22150</name>
    <name evidence="4" type="ORF">G3V14_001155</name>
</gene>
<dbReference type="RefSeq" id="WP_000963467.1">
    <property type="nucleotide sequence ID" value="NZ_JAJGZE010000025.1"/>
</dbReference>
<dbReference type="Pfam" id="PF17282">
    <property type="entry name" value="DUF5347"/>
    <property type="match status" value="1"/>
</dbReference>
<organism evidence="3">
    <name type="scientific">Salmonella typhimurium</name>
    <dbReference type="NCBI Taxonomy" id="90371"/>
    <lineage>
        <taxon>Bacteria</taxon>
        <taxon>Pseudomonadati</taxon>
        <taxon>Pseudomonadota</taxon>
        <taxon>Gammaproteobacteria</taxon>
        <taxon>Enterobacterales</taxon>
        <taxon>Enterobacteriaceae</taxon>
        <taxon>Salmonella</taxon>
    </lineage>
</organism>
<dbReference type="AlphaFoldDB" id="A0A3V6GRG6"/>
<evidence type="ECO:0000313" key="2">
    <source>
        <dbReference type="EMBL" id="EDG7031033.1"/>
    </source>
</evidence>
<dbReference type="EMBL" id="AAHOEP010000016">
    <property type="protein sequence ID" value="EBY4804751.1"/>
    <property type="molecule type" value="Genomic_DNA"/>
</dbReference>
<dbReference type="EMBL" id="AAMFCE010000011">
    <property type="protein sequence ID" value="EDG7031033.1"/>
    <property type="molecule type" value="Genomic_DNA"/>
</dbReference>
<sequence length="116" mass="13092">MAIEDAAATVPLSHGERLAGLNHINKLREKVFGLNIEPELERFLKDMRDPRDVNNKQNVRVLAAMLFAANIPARRHNITVSEMTEEEKNNLKEIINAFRAAVGLFPKWPAIPKKPA</sequence>
<evidence type="ECO:0000313" key="4">
    <source>
        <dbReference type="EMBL" id="HAE1842944.1"/>
    </source>
</evidence>
<evidence type="ECO:0000313" key="1">
    <source>
        <dbReference type="EMBL" id="EBY4804751.1"/>
    </source>
</evidence>
<reference evidence="3" key="4">
    <citation type="submission" date="2019-01" db="EMBL/GenBank/DDBJ databases">
        <authorList>
            <consortium name="NCBI Pathogen Detection Project"/>
        </authorList>
    </citation>
    <scope>NUCLEOTIDE SEQUENCE</scope>
    <source>
        <strain evidence="4">Eq_9810-181</strain>
        <strain evidence="3">R44</strain>
    </source>
</reference>
<reference evidence="3" key="1">
    <citation type="journal article" date="2018" name="Genome Biol.">
        <title>SKESA: strategic k-mer extension for scrupulous assemblies.</title>
        <authorList>
            <person name="Souvorov A."/>
            <person name="Agarwala R."/>
            <person name="Lipman D.J."/>
        </authorList>
    </citation>
    <scope>NUCLEOTIDE SEQUENCE</scope>
    <source>
        <strain evidence="4">Eq_9810-181</strain>
        <strain evidence="3">R44</strain>
    </source>
</reference>
<dbReference type="InterPro" id="IPR035232">
    <property type="entry name" value="DUF5347"/>
</dbReference>
<protein>
    <recommendedName>
        <fullName evidence="5">DUF5347 domain-containing protein</fullName>
    </recommendedName>
</protein>
<reference evidence="2" key="2">
    <citation type="submission" date="2018-07" db="EMBL/GenBank/DDBJ databases">
        <authorList>
            <consortium name="PulseNet: The National Subtyping Network for Foodborne Disease Surveillance"/>
            <person name="Tarr C.L."/>
            <person name="Trees E."/>
            <person name="Katz L.S."/>
            <person name="Carleton-Romer H.A."/>
            <person name="Stroika S."/>
            <person name="Kucerova Z."/>
            <person name="Roache K.F."/>
            <person name="Sabol A.L."/>
            <person name="Besser J."/>
            <person name="Gerner-Smidt P."/>
        </authorList>
    </citation>
    <scope>NUCLEOTIDE SEQUENCE</scope>
    <source>
        <strain evidence="2">PNUSAS010410</strain>
    </source>
</reference>
<dbReference type="EMBL" id="DAAMDG010000037">
    <property type="protein sequence ID" value="HAC6109124.1"/>
    <property type="molecule type" value="Genomic_DNA"/>
</dbReference>
<proteinExistence type="predicted"/>
<name>A0A3V6GRG6_SALTM</name>
<reference evidence="1" key="3">
    <citation type="submission" date="2018-09" db="EMBL/GenBank/DDBJ databases">
        <authorList>
            <person name="Ashton P.M."/>
            <person name="Dallman T."/>
            <person name="Nair S."/>
            <person name="De Pinna E."/>
            <person name="Peters T."/>
            <person name="Grant K."/>
        </authorList>
    </citation>
    <scope>NUCLEOTIDE SEQUENCE</scope>
    <source>
        <strain evidence="1">588909</strain>
    </source>
</reference>
<comment type="caution">
    <text evidence="3">The sequence shown here is derived from an EMBL/GenBank/DDBJ whole genome shotgun (WGS) entry which is preliminary data.</text>
</comment>
<accession>A0A3V6GRG6</accession>
<dbReference type="EMBL" id="DAARCI010000003">
    <property type="protein sequence ID" value="HAE1842944.1"/>
    <property type="molecule type" value="Genomic_DNA"/>
</dbReference>
<evidence type="ECO:0000313" key="3">
    <source>
        <dbReference type="EMBL" id="HAC6109124.1"/>
    </source>
</evidence>